<comment type="caution">
    <text evidence="1">The sequence shown here is derived from an EMBL/GenBank/DDBJ whole genome shotgun (WGS) entry which is preliminary data.</text>
</comment>
<organism evidence="1 2">
    <name type="scientific">Stephanodiscus triporus</name>
    <dbReference type="NCBI Taxonomy" id="2934178"/>
    <lineage>
        <taxon>Eukaryota</taxon>
        <taxon>Sar</taxon>
        <taxon>Stramenopiles</taxon>
        <taxon>Ochrophyta</taxon>
        <taxon>Bacillariophyta</taxon>
        <taxon>Coscinodiscophyceae</taxon>
        <taxon>Thalassiosirophycidae</taxon>
        <taxon>Stephanodiscales</taxon>
        <taxon>Stephanodiscaceae</taxon>
        <taxon>Stephanodiscus</taxon>
    </lineage>
</organism>
<accession>A0ABD3PLA0</accession>
<proteinExistence type="predicted"/>
<sequence>MLSEQYTRISILILGFIRWPCTERRAPAAFNSGAAGYVLSRSTMEKLINEWDNPESKCSASSASEIYPRQSRHFDRAVLWAGSQHSWTHATTGIFLTSFMLIRLVRTVTGKVDDWYVKKHKIPR</sequence>
<reference evidence="1 2" key="1">
    <citation type="submission" date="2024-10" db="EMBL/GenBank/DDBJ databases">
        <title>Updated reference genomes for cyclostephanoid diatoms.</title>
        <authorList>
            <person name="Roberts W.R."/>
            <person name="Alverson A.J."/>
        </authorList>
    </citation>
    <scope>NUCLEOTIDE SEQUENCE [LARGE SCALE GENOMIC DNA]</scope>
    <source>
        <strain evidence="1 2">AJA276-08</strain>
    </source>
</reference>
<evidence type="ECO:0000313" key="2">
    <source>
        <dbReference type="Proteomes" id="UP001530315"/>
    </source>
</evidence>
<name>A0ABD3PLA0_9STRA</name>
<protein>
    <submittedName>
        <fullName evidence="1">Uncharacterized protein</fullName>
    </submittedName>
</protein>
<gene>
    <name evidence="1" type="ORF">ACHAW5_001031</name>
</gene>
<keyword evidence="2" id="KW-1185">Reference proteome</keyword>
<dbReference type="EMBL" id="JALLAZ020000726">
    <property type="protein sequence ID" value="KAL3788419.1"/>
    <property type="molecule type" value="Genomic_DNA"/>
</dbReference>
<evidence type="ECO:0000313" key="1">
    <source>
        <dbReference type="EMBL" id="KAL3788419.1"/>
    </source>
</evidence>
<dbReference type="AlphaFoldDB" id="A0ABD3PLA0"/>
<dbReference type="Proteomes" id="UP001530315">
    <property type="component" value="Unassembled WGS sequence"/>
</dbReference>